<dbReference type="PANTHER" id="PTHR30055">
    <property type="entry name" value="HTH-TYPE TRANSCRIPTIONAL REGULATOR RUTR"/>
    <property type="match status" value="1"/>
</dbReference>
<organism evidence="5 6">
    <name type="scientific">Plantimonas leprariae</name>
    <dbReference type="NCBI Taxonomy" id="2615207"/>
    <lineage>
        <taxon>Bacteria</taxon>
        <taxon>Pseudomonadati</taxon>
        <taxon>Pseudomonadota</taxon>
        <taxon>Alphaproteobacteria</taxon>
        <taxon>Hyphomicrobiales</taxon>
        <taxon>Aurantimonadaceae</taxon>
        <taxon>Plantimonas</taxon>
    </lineage>
</organism>
<dbReference type="RefSeq" id="WP_150968180.1">
    <property type="nucleotide sequence ID" value="NZ_VZDO01000002.1"/>
</dbReference>
<comment type="caution">
    <text evidence="5">The sequence shown here is derived from an EMBL/GenBank/DDBJ whole genome shotgun (WGS) entry which is preliminary data.</text>
</comment>
<dbReference type="GO" id="GO:0003700">
    <property type="term" value="F:DNA-binding transcription factor activity"/>
    <property type="evidence" value="ECO:0007669"/>
    <property type="project" value="TreeGrafter"/>
</dbReference>
<dbReference type="PANTHER" id="PTHR30055:SF146">
    <property type="entry name" value="HTH-TYPE TRANSCRIPTIONAL DUAL REGULATOR CECR"/>
    <property type="match status" value="1"/>
</dbReference>
<feature type="DNA-binding region" description="H-T-H motif" evidence="2">
    <location>
        <begin position="37"/>
        <end position="56"/>
    </location>
</feature>
<dbReference type="Proteomes" id="UP000432089">
    <property type="component" value="Unassembled WGS sequence"/>
</dbReference>
<evidence type="ECO:0000256" key="2">
    <source>
        <dbReference type="PROSITE-ProRule" id="PRU00335"/>
    </source>
</evidence>
<dbReference type="EMBL" id="VZDO01000002">
    <property type="protein sequence ID" value="KAB0681920.1"/>
    <property type="molecule type" value="Genomic_DNA"/>
</dbReference>
<name>A0A7V7PS83_9HYPH</name>
<dbReference type="Pfam" id="PF14246">
    <property type="entry name" value="TetR_C_7"/>
    <property type="match status" value="1"/>
</dbReference>
<proteinExistence type="predicted"/>
<evidence type="ECO:0000256" key="1">
    <source>
        <dbReference type="ARBA" id="ARBA00023125"/>
    </source>
</evidence>
<dbReference type="InterPro" id="IPR001647">
    <property type="entry name" value="HTH_TetR"/>
</dbReference>
<evidence type="ECO:0000259" key="4">
    <source>
        <dbReference type="PROSITE" id="PS50977"/>
    </source>
</evidence>
<dbReference type="InterPro" id="IPR050109">
    <property type="entry name" value="HTH-type_TetR-like_transc_reg"/>
</dbReference>
<dbReference type="SUPFAM" id="SSF46689">
    <property type="entry name" value="Homeodomain-like"/>
    <property type="match status" value="1"/>
</dbReference>
<dbReference type="Pfam" id="PF00440">
    <property type="entry name" value="TetR_N"/>
    <property type="match status" value="1"/>
</dbReference>
<evidence type="ECO:0000313" key="5">
    <source>
        <dbReference type="EMBL" id="KAB0681920.1"/>
    </source>
</evidence>
<dbReference type="AlphaFoldDB" id="A0A7V7PS83"/>
<dbReference type="GO" id="GO:0000976">
    <property type="term" value="F:transcription cis-regulatory region binding"/>
    <property type="evidence" value="ECO:0007669"/>
    <property type="project" value="TreeGrafter"/>
</dbReference>
<gene>
    <name evidence="5" type="ORF">F6X38_03650</name>
</gene>
<dbReference type="Gene3D" id="1.10.357.10">
    <property type="entry name" value="Tetracycline Repressor, domain 2"/>
    <property type="match status" value="1"/>
</dbReference>
<evidence type="ECO:0000256" key="3">
    <source>
        <dbReference type="SAM" id="MobiDB-lite"/>
    </source>
</evidence>
<evidence type="ECO:0000313" key="6">
    <source>
        <dbReference type="Proteomes" id="UP000432089"/>
    </source>
</evidence>
<feature type="domain" description="HTH tetR-type" evidence="4">
    <location>
        <begin position="15"/>
        <end position="74"/>
    </location>
</feature>
<dbReference type="Gene3D" id="1.10.10.60">
    <property type="entry name" value="Homeodomain-like"/>
    <property type="match status" value="1"/>
</dbReference>
<feature type="region of interest" description="Disordered" evidence="3">
    <location>
        <begin position="211"/>
        <end position="231"/>
    </location>
</feature>
<keyword evidence="1 2" id="KW-0238">DNA-binding</keyword>
<sequence length="231" mass="24627">MSARVGEEADGGEPNARQRDVLDAALSLLVEGRVALTMASVADRASCSKETLYKWFGGRDGLLTATVRWQAAKVRAVPVPAEGFDAGSLRESLGHFARDWLETITGVTSVALNRLAIGEASDAAGTLGRIVLNNGPLAMRHRLMPVLEAGRSAGLIRFDDGENAFRTFFGLVVGDLQIRLLLGEAAVAARRTIAEDAARAVDQFLALHEPGRPAAMPRGIGPETAQQRKET</sequence>
<protein>
    <submittedName>
        <fullName evidence="5">TetR/AcrR family transcriptional regulator</fullName>
    </submittedName>
</protein>
<dbReference type="PROSITE" id="PS50977">
    <property type="entry name" value="HTH_TETR_2"/>
    <property type="match status" value="1"/>
</dbReference>
<accession>A0A7V7PS83</accession>
<reference evidence="5 6" key="1">
    <citation type="submission" date="2019-09" db="EMBL/GenBank/DDBJ databases">
        <title>YIM 132180 draft genome.</title>
        <authorList>
            <person name="Zhang K."/>
        </authorList>
    </citation>
    <scope>NUCLEOTIDE SEQUENCE [LARGE SCALE GENOMIC DNA]</scope>
    <source>
        <strain evidence="5 6">YIM 132180</strain>
    </source>
</reference>
<dbReference type="InterPro" id="IPR039536">
    <property type="entry name" value="TetR_C_Proteobacteria"/>
</dbReference>
<keyword evidence="6" id="KW-1185">Reference proteome</keyword>
<dbReference type="InterPro" id="IPR009057">
    <property type="entry name" value="Homeodomain-like_sf"/>
</dbReference>